<keyword evidence="3" id="KW-1185">Reference proteome</keyword>
<evidence type="ECO:0000313" key="2">
    <source>
        <dbReference type="EMBL" id="MFD1185690.1"/>
    </source>
</evidence>
<keyword evidence="1" id="KW-1133">Transmembrane helix</keyword>
<feature type="transmembrane region" description="Helical" evidence="1">
    <location>
        <begin position="216"/>
        <end position="237"/>
    </location>
</feature>
<dbReference type="EMBL" id="JBHTLD010000032">
    <property type="protein sequence ID" value="MFD1185690.1"/>
    <property type="molecule type" value="Genomic_DNA"/>
</dbReference>
<proteinExistence type="predicted"/>
<feature type="transmembrane region" description="Helical" evidence="1">
    <location>
        <begin position="389"/>
        <end position="407"/>
    </location>
</feature>
<feature type="transmembrane region" description="Helical" evidence="1">
    <location>
        <begin position="273"/>
        <end position="294"/>
    </location>
</feature>
<feature type="transmembrane region" description="Helical" evidence="1">
    <location>
        <begin position="143"/>
        <end position="162"/>
    </location>
</feature>
<dbReference type="Proteomes" id="UP001597094">
    <property type="component" value="Unassembled WGS sequence"/>
</dbReference>
<accession>A0ABW3SQ81</accession>
<gene>
    <name evidence="2" type="ORF">ACFQ2O_05670</name>
</gene>
<keyword evidence="1" id="KW-0472">Membrane</keyword>
<reference evidence="3" key="1">
    <citation type="journal article" date="2019" name="Int. J. Syst. Evol. Microbiol.">
        <title>The Global Catalogue of Microorganisms (GCM) 10K type strain sequencing project: providing services to taxonomists for standard genome sequencing and annotation.</title>
        <authorList>
            <consortium name="The Broad Institute Genomics Platform"/>
            <consortium name="The Broad Institute Genome Sequencing Center for Infectious Disease"/>
            <person name="Wu L."/>
            <person name="Ma J."/>
        </authorList>
    </citation>
    <scope>NUCLEOTIDE SEQUENCE [LARGE SCALE GENOMIC DNA]</scope>
    <source>
        <strain evidence="3">JCM 31319</strain>
    </source>
</reference>
<protein>
    <submittedName>
        <fullName evidence="2">Uncharacterized protein</fullName>
    </submittedName>
</protein>
<feature type="transmembrane region" description="Helical" evidence="1">
    <location>
        <begin position="243"/>
        <end position="266"/>
    </location>
</feature>
<organism evidence="2 3">
    <name type="scientific">Pontibacter rugosus</name>
    <dbReference type="NCBI Taxonomy" id="1745966"/>
    <lineage>
        <taxon>Bacteria</taxon>
        <taxon>Pseudomonadati</taxon>
        <taxon>Bacteroidota</taxon>
        <taxon>Cytophagia</taxon>
        <taxon>Cytophagales</taxon>
        <taxon>Hymenobacteraceae</taxon>
        <taxon>Pontibacter</taxon>
    </lineage>
</organism>
<feature type="transmembrane region" description="Helical" evidence="1">
    <location>
        <begin position="81"/>
        <end position="99"/>
    </location>
</feature>
<comment type="caution">
    <text evidence="2">The sequence shown here is derived from an EMBL/GenBank/DDBJ whole genome shotgun (WGS) entry which is preliminary data.</text>
</comment>
<feature type="transmembrane region" description="Helical" evidence="1">
    <location>
        <begin position="105"/>
        <end position="122"/>
    </location>
</feature>
<evidence type="ECO:0000313" key="3">
    <source>
        <dbReference type="Proteomes" id="UP001597094"/>
    </source>
</evidence>
<feature type="transmembrane region" description="Helical" evidence="1">
    <location>
        <begin position="314"/>
        <end position="338"/>
    </location>
</feature>
<dbReference type="RefSeq" id="WP_377523738.1">
    <property type="nucleotide sequence ID" value="NZ_JBHTLD010000032.1"/>
</dbReference>
<sequence>MNIQSKRNWLLVALFNLVVVAFLGLLLRWMFVAPVAGINHNYLLHGHSHVALLGWLYSAVFVALVAFFLPPELQQKKTYTWQFWLSQGAVLGMLLSFPVQGYGAVSIFFSTAHILLSYWFALQFLKDGKAAKLSIGKHQLSYAFVKAALFFLVLSSLGPWAMGPIMATGQSGSELYFNAIYFYLHFQYNGWFTFTVLGLLFWLLEHYKFSFSPKYGRLFFRLMFWSCLPAYLLSVLWSKPAAAVYAIGGAAALAQVIGLVVLLLLVKPINKQVLALFGNWSRFILILAGMAFTAKFLMQLATATPYMANLVYRLRFFIIGYLHLVLIGFVSLFMLAFFAQQGWVSFKQGMSRWGMGMFLAAFVGTEILLFLQGIFFWLGVGAIPVYHKLLFGLSISLPVGILLFFVAQVRREKACLSEGKVAK</sequence>
<feature type="transmembrane region" description="Helical" evidence="1">
    <location>
        <begin position="358"/>
        <end position="383"/>
    </location>
</feature>
<evidence type="ECO:0000256" key="1">
    <source>
        <dbReference type="SAM" id="Phobius"/>
    </source>
</evidence>
<name>A0ABW3SQ81_9BACT</name>
<feature type="transmembrane region" description="Helical" evidence="1">
    <location>
        <begin position="51"/>
        <end position="69"/>
    </location>
</feature>
<feature type="transmembrane region" description="Helical" evidence="1">
    <location>
        <begin position="182"/>
        <end position="204"/>
    </location>
</feature>
<keyword evidence="1" id="KW-0812">Transmembrane</keyword>
<feature type="transmembrane region" description="Helical" evidence="1">
    <location>
        <begin position="9"/>
        <end position="31"/>
    </location>
</feature>